<evidence type="ECO:0008006" key="3">
    <source>
        <dbReference type="Google" id="ProtNLM"/>
    </source>
</evidence>
<gene>
    <name evidence="1" type="ORF">NWFMUON74_53380</name>
</gene>
<name>A0A7G1KSN8_9NOCA</name>
<accession>A0A7G1KSN8</accession>
<evidence type="ECO:0000313" key="2">
    <source>
        <dbReference type="Proteomes" id="UP000516173"/>
    </source>
</evidence>
<dbReference type="EMBL" id="AP023396">
    <property type="protein sequence ID" value="BCK57566.1"/>
    <property type="molecule type" value="Genomic_DNA"/>
</dbReference>
<protein>
    <recommendedName>
        <fullName evidence="3">DUF3558 domain-containing protein</fullName>
    </recommendedName>
</protein>
<dbReference type="KEGG" id="nwl:NWFMUON74_53380"/>
<dbReference type="RefSeq" id="WP_232110606.1">
    <property type="nucleotide sequence ID" value="NZ_AP023396.1"/>
</dbReference>
<dbReference type="InterPro" id="IPR024520">
    <property type="entry name" value="DUF3558"/>
</dbReference>
<keyword evidence="2" id="KW-1185">Reference proteome</keyword>
<dbReference type="Pfam" id="PF12079">
    <property type="entry name" value="DUF3558"/>
    <property type="match status" value="1"/>
</dbReference>
<dbReference type="GeneID" id="80349776"/>
<dbReference type="PROSITE" id="PS51257">
    <property type="entry name" value="PROKAR_LIPOPROTEIN"/>
    <property type="match status" value="1"/>
</dbReference>
<proteinExistence type="predicted"/>
<evidence type="ECO:0000313" key="1">
    <source>
        <dbReference type="EMBL" id="BCK57566.1"/>
    </source>
</evidence>
<organism evidence="1 2">
    <name type="scientific">Nocardia wallacei</name>
    <dbReference type="NCBI Taxonomy" id="480035"/>
    <lineage>
        <taxon>Bacteria</taxon>
        <taxon>Bacillati</taxon>
        <taxon>Actinomycetota</taxon>
        <taxon>Actinomycetes</taxon>
        <taxon>Mycobacteriales</taxon>
        <taxon>Nocardiaceae</taxon>
        <taxon>Nocardia</taxon>
    </lineage>
</organism>
<dbReference type="AlphaFoldDB" id="A0A7G1KSN8"/>
<dbReference type="Proteomes" id="UP000516173">
    <property type="component" value="Chromosome"/>
</dbReference>
<sequence>MASWGKPMRGGIAILGLTAVLSGCNSSDGDSVGSSASPTPTIAAEVPAGFDACKDIPQSLLQSEQLIKPEVDSKDGNAGIKWRGCGWIQSDGYSATIDTTNITLDMVRANKEFTVAEELTIAGRPAVTSYLGGQDPHVDCAINVEMKGGSLEISIDNPRSRKKSGTQHSCDIAKTLAEGIAPAIAAGA</sequence>
<reference evidence="1 2" key="1">
    <citation type="submission" date="2020-08" db="EMBL/GenBank/DDBJ databases">
        <title>Genome Sequencing of Nocardia wallacei strain FMUON74 and assembly.</title>
        <authorList>
            <person name="Toyokawa M."/>
            <person name="Uesaka K."/>
        </authorList>
    </citation>
    <scope>NUCLEOTIDE SEQUENCE [LARGE SCALE GENOMIC DNA]</scope>
    <source>
        <strain evidence="1 2">FMUON74</strain>
    </source>
</reference>